<dbReference type="Pfam" id="PF00400">
    <property type="entry name" value="WD40"/>
    <property type="match status" value="3"/>
</dbReference>
<accession>A0ABY8EK87</accession>
<evidence type="ECO:0000256" key="3">
    <source>
        <dbReference type="PROSITE-ProRule" id="PRU00221"/>
    </source>
</evidence>
<dbReference type="InterPro" id="IPR001680">
    <property type="entry name" value="WD40_rpt"/>
</dbReference>
<name>A0ABY8EK87_MALFU</name>
<keyword evidence="1 3" id="KW-0853">WD repeat</keyword>
<dbReference type="SMART" id="SM00320">
    <property type="entry name" value="WD40"/>
    <property type="match status" value="5"/>
</dbReference>
<dbReference type="Proteomes" id="UP000818624">
    <property type="component" value="Chromosome 1"/>
</dbReference>
<protein>
    <submittedName>
        <fullName evidence="4">Ski complex subunit Rec14</fullName>
    </submittedName>
</protein>
<dbReference type="PROSITE" id="PS50082">
    <property type="entry name" value="WD_REPEATS_2"/>
    <property type="match status" value="2"/>
</dbReference>
<evidence type="ECO:0000256" key="2">
    <source>
        <dbReference type="ARBA" id="ARBA00022737"/>
    </source>
</evidence>
<gene>
    <name evidence="4" type="primary">rec14</name>
    <name evidence="4" type="ORF">GLX27_000674</name>
</gene>
<keyword evidence="2" id="KW-0677">Repeat</keyword>
<dbReference type="InterPro" id="IPR019775">
    <property type="entry name" value="WD40_repeat_CS"/>
</dbReference>
<evidence type="ECO:0000313" key="5">
    <source>
        <dbReference type="Proteomes" id="UP000818624"/>
    </source>
</evidence>
<dbReference type="InterPro" id="IPR015943">
    <property type="entry name" value="WD40/YVTN_repeat-like_dom_sf"/>
</dbReference>
<keyword evidence="5" id="KW-1185">Reference proteome</keyword>
<proteinExistence type="predicted"/>
<dbReference type="PANTHER" id="PTHR44090">
    <property type="entry name" value="WD REPEAT-CONTAINING PROTEIN 61"/>
    <property type="match status" value="1"/>
</dbReference>
<dbReference type="InterPro" id="IPR036322">
    <property type="entry name" value="WD40_repeat_dom_sf"/>
</dbReference>
<dbReference type="PROSITE" id="PS50294">
    <property type="entry name" value="WD_REPEATS_REGION"/>
    <property type="match status" value="1"/>
</dbReference>
<organism evidence="4 5">
    <name type="scientific">Malassezia furfur</name>
    <name type="common">Pityriasis versicolor infection agent</name>
    <name type="synonym">Pityrosporum furfur</name>
    <dbReference type="NCBI Taxonomy" id="55194"/>
    <lineage>
        <taxon>Eukaryota</taxon>
        <taxon>Fungi</taxon>
        <taxon>Dikarya</taxon>
        <taxon>Basidiomycota</taxon>
        <taxon>Ustilaginomycotina</taxon>
        <taxon>Malasseziomycetes</taxon>
        <taxon>Malasseziales</taxon>
        <taxon>Malasseziaceae</taxon>
        <taxon>Malassezia</taxon>
    </lineage>
</organism>
<dbReference type="PANTHER" id="PTHR44090:SF1">
    <property type="entry name" value="SUPERKILLER COMPLEX PROTEIN 8"/>
    <property type="match status" value="1"/>
</dbReference>
<evidence type="ECO:0000256" key="1">
    <source>
        <dbReference type="ARBA" id="ARBA00022574"/>
    </source>
</evidence>
<feature type="repeat" description="WD" evidence="3">
    <location>
        <begin position="62"/>
        <end position="94"/>
    </location>
</feature>
<dbReference type="SUPFAM" id="SSF50978">
    <property type="entry name" value="WD40 repeat-like"/>
    <property type="match status" value="1"/>
</dbReference>
<dbReference type="InterPro" id="IPR051510">
    <property type="entry name" value="SKI8"/>
</dbReference>
<reference evidence="4 5" key="1">
    <citation type="journal article" date="2020" name="Elife">
        <title>Loss of centromere function drives karyotype evolution in closely related Malassezia species.</title>
        <authorList>
            <person name="Sankaranarayanan S.R."/>
            <person name="Ianiri G."/>
            <person name="Coelho M.A."/>
            <person name="Reza M.H."/>
            <person name="Thimmappa B.C."/>
            <person name="Ganguly P."/>
            <person name="Vadnala R.N."/>
            <person name="Sun S."/>
            <person name="Siddharthan R."/>
            <person name="Tellgren-Roth C."/>
            <person name="Dawson T.L."/>
            <person name="Heitman J."/>
            <person name="Sanyal K."/>
        </authorList>
    </citation>
    <scope>NUCLEOTIDE SEQUENCE [LARGE SCALE GENOMIC DNA]</scope>
    <source>
        <strain evidence="4">CBS14141</strain>
    </source>
</reference>
<sequence>MWRLLENLMSLQYLEEFQLSLGSDVSVWQVQWLRQGIIAGLSTGQLAVIDPEKGTGKPEESKTPHELGIVSLSSSQSGKQLLSCSIDGQIALWSWGEEALVLQKSCKLDQALVEGQPYGVQAWATALHPSGETFVAAGEGLDVVLFSAAPDSFGESIARFPVADKEPEVFALTVAFNHDGSLLAVGTNHGFVLLFDVETRTQLAIITDHAQPVRALYFSSPNSTYGDNLFVGSDDRTTTMHDLQGVSPSRAPSTITALQGHQGWVLGIQASGDGRIVATCGSDGAVQLWDLGASPVTTVATFTQPTAVWGLSWKPQEAKTSEQEAVSTQLLVPGSDFVTGGDDGMVRRYRNAGTTNTAQVDV</sequence>
<dbReference type="Gene3D" id="2.130.10.10">
    <property type="entry name" value="YVTN repeat-like/Quinoprotein amine dehydrogenase"/>
    <property type="match status" value="2"/>
</dbReference>
<feature type="repeat" description="WD" evidence="3">
    <location>
        <begin position="258"/>
        <end position="299"/>
    </location>
</feature>
<evidence type="ECO:0000313" key="4">
    <source>
        <dbReference type="EMBL" id="WFD46046.1"/>
    </source>
</evidence>
<dbReference type="EMBL" id="CP046234">
    <property type="protein sequence ID" value="WFD46046.1"/>
    <property type="molecule type" value="Genomic_DNA"/>
</dbReference>
<dbReference type="PROSITE" id="PS00678">
    <property type="entry name" value="WD_REPEATS_1"/>
    <property type="match status" value="1"/>
</dbReference>